<evidence type="ECO:0000256" key="1">
    <source>
        <dbReference type="ARBA" id="ARBA00005196"/>
    </source>
</evidence>
<evidence type="ECO:0000256" key="6">
    <source>
        <dbReference type="ARBA" id="ARBA00023154"/>
    </source>
</evidence>
<evidence type="ECO:0000313" key="9">
    <source>
        <dbReference type="EMBL" id="MPL72010.1"/>
    </source>
</evidence>
<dbReference type="EMBL" id="VSSQ01000063">
    <property type="protein sequence ID" value="MPL72010.1"/>
    <property type="molecule type" value="Genomic_DNA"/>
</dbReference>
<evidence type="ECO:0000256" key="7">
    <source>
        <dbReference type="ARBA" id="ARBA00023235"/>
    </source>
</evidence>
<sequence length="290" mass="32125">MDLSGLKFSKMHGLGNDYVVINEFNEEIIPENEKNSFSLEICKRGFSVGADGVIFVCPPTDEGQIKFRIFNADGSEAEMCGNGIRCFSKYVYDNGIIKNNKIDVETLGGLKKVEITPNEENKNISDFFKVDMGISTFKTSEIPMIADTEEFLDEKLIVNNEEIAMTTVSVGNPHSVIFAENTQDIDLDNYGPAIENHEAFPQRINVHFVEILSKNEIKIITWERGAGFTYACGTGATSCALAGFKLGILDNNVLVHLPGGDLEIEVYEKDDELGAFMKGEAKLVFNGEMF</sequence>
<comment type="caution">
    <text evidence="9">The sequence shown here is derived from an EMBL/GenBank/DDBJ whole genome shotgun (WGS) entry which is preliminary data.</text>
</comment>
<keyword evidence="5" id="KW-0028">Amino-acid biosynthesis</keyword>
<keyword evidence="6" id="KW-0457">Lysine biosynthesis</keyword>
<dbReference type="AlphaFoldDB" id="A0A644TYN4"/>
<keyword evidence="7 9" id="KW-0413">Isomerase</keyword>
<dbReference type="InterPro" id="IPR018510">
    <property type="entry name" value="DAP_epimerase_AS"/>
</dbReference>
<dbReference type="HAMAP" id="MF_00197">
    <property type="entry name" value="DAP_epimerase"/>
    <property type="match status" value="1"/>
</dbReference>
<protein>
    <recommendedName>
        <fullName evidence="3">diaminopimelate epimerase</fullName>
        <ecNumber evidence="3">5.1.1.7</ecNumber>
    </recommendedName>
</protein>
<evidence type="ECO:0000256" key="5">
    <source>
        <dbReference type="ARBA" id="ARBA00022605"/>
    </source>
</evidence>
<evidence type="ECO:0000256" key="2">
    <source>
        <dbReference type="ARBA" id="ARBA00010219"/>
    </source>
</evidence>
<name>A0A644TYN4_9ZZZZ</name>
<gene>
    <name evidence="9" type="primary">dapF_8</name>
    <name evidence="9" type="ORF">SDC9_17789</name>
</gene>
<comment type="catalytic activity">
    <reaction evidence="8">
        <text>(2S,6S)-2,6-diaminopimelate = meso-2,6-diaminopimelate</text>
        <dbReference type="Rhea" id="RHEA:15393"/>
        <dbReference type="ChEBI" id="CHEBI:57609"/>
        <dbReference type="ChEBI" id="CHEBI:57791"/>
        <dbReference type="EC" id="5.1.1.7"/>
    </reaction>
</comment>
<comment type="pathway">
    <text evidence="1">Amino-acid biosynthesis; L-lysine biosynthesis via DAP pathway; DL-2,6-diaminopimelate from LL-2,6-diaminopimelate: step 1/1.</text>
</comment>
<dbReference type="GO" id="GO:0005829">
    <property type="term" value="C:cytosol"/>
    <property type="evidence" value="ECO:0007669"/>
    <property type="project" value="TreeGrafter"/>
</dbReference>
<dbReference type="InterPro" id="IPR001653">
    <property type="entry name" value="DAP_epimerase_DapF"/>
</dbReference>
<dbReference type="PANTHER" id="PTHR31689">
    <property type="entry name" value="DIAMINOPIMELATE EPIMERASE, CHLOROPLASTIC"/>
    <property type="match status" value="1"/>
</dbReference>
<keyword evidence="4" id="KW-0963">Cytoplasm</keyword>
<proteinExistence type="inferred from homology"/>
<dbReference type="Gene3D" id="3.10.310.10">
    <property type="entry name" value="Diaminopimelate Epimerase, Chain A, domain 1"/>
    <property type="match status" value="2"/>
</dbReference>
<evidence type="ECO:0000256" key="4">
    <source>
        <dbReference type="ARBA" id="ARBA00022490"/>
    </source>
</evidence>
<dbReference type="UniPathway" id="UPA00034">
    <property type="reaction ID" value="UER00025"/>
</dbReference>
<dbReference type="Pfam" id="PF01678">
    <property type="entry name" value="DAP_epimerase"/>
    <property type="match status" value="2"/>
</dbReference>
<comment type="similarity">
    <text evidence="2">Belongs to the diaminopimelate epimerase family.</text>
</comment>
<organism evidence="9">
    <name type="scientific">bioreactor metagenome</name>
    <dbReference type="NCBI Taxonomy" id="1076179"/>
    <lineage>
        <taxon>unclassified sequences</taxon>
        <taxon>metagenomes</taxon>
        <taxon>ecological metagenomes</taxon>
    </lineage>
</organism>
<dbReference type="NCBIfam" id="TIGR00652">
    <property type="entry name" value="DapF"/>
    <property type="match status" value="1"/>
</dbReference>
<dbReference type="FunFam" id="3.10.310.10:FF:000001">
    <property type="entry name" value="Diaminopimelate epimerase"/>
    <property type="match status" value="1"/>
</dbReference>
<dbReference type="GO" id="GO:0008837">
    <property type="term" value="F:diaminopimelate epimerase activity"/>
    <property type="evidence" value="ECO:0007669"/>
    <property type="project" value="UniProtKB-EC"/>
</dbReference>
<dbReference type="EC" id="5.1.1.7" evidence="3"/>
<evidence type="ECO:0000256" key="3">
    <source>
        <dbReference type="ARBA" id="ARBA00013080"/>
    </source>
</evidence>
<dbReference type="PANTHER" id="PTHR31689:SF0">
    <property type="entry name" value="DIAMINOPIMELATE EPIMERASE"/>
    <property type="match status" value="1"/>
</dbReference>
<dbReference type="SUPFAM" id="SSF54506">
    <property type="entry name" value="Diaminopimelate epimerase-like"/>
    <property type="match status" value="2"/>
</dbReference>
<dbReference type="GO" id="GO:0009089">
    <property type="term" value="P:lysine biosynthetic process via diaminopimelate"/>
    <property type="evidence" value="ECO:0007669"/>
    <property type="project" value="UniProtKB-UniPathway"/>
</dbReference>
<evidence type="ECO:0000256" key="8">
    <source>
        <dbReference type="ARBA" id="ARBA00051712"/>
    </source>
</evidence>
<reference evidence="9" key="1">
    <citation type="submission" date="2019-08" db="EMBL/GenBank/DDBJ databases">
        <authorList>
            <person name="Kucharzyk K."/>
            <person name="Murdoch R.W."/>
            <person name="Higgins S."/>
            <person name="Loffler F."/>
        </authorList>
    </citation>
    <scope>NUCLEOTIDE SEQUENCE</scope>
</reference>
<accession>A0A644TYN4</accession>
<dbReference type="PROSITE" id="PS01326">
    <property type="entry name" value="DAP_EPIMERASE"/>
    <property type="match status" value="1"/>
</dbReference>